<dbReference type="AlphaFoldDB" id="A0A8E2BCN6"/>
<reference evidence="2 3" key="1">
    <citation type="submission" date="2020-08" db="EMBL/GenBank/DDBJ databases">
        <title>Genomic Encyclopedia of Type Strains, Phase IV (KMG-IV): sequencing the most valuable type-strain genomes for metagenomic binning, comparative biology and taxonomic classification.</title>
        <authorList>
            <person name="Goeker M."/>
        </authorList>
    </citation>
    <scope>NUCLEOTIDE SEQUENCE [LARGE SCALE GENOMIC DNA]</scope>
    <source>
        <strain evidence="2 3">DSM 17454</strain>
    </source>
</reference>
<dbReference type="Pfam" id="PF02915">
    <property type="entry name" value="Rubrerythrin"/>
    <property type="match status" value="1"/>
</dbReference>
<protein>
    <submittedName>
        <fullName evidence="2">Rubrerythrin</fullName>
    </submittedName>
</protein>
<dbReference type="InterPro" id="IPR009078">
    <property type="entry name" value="Ferritin-like_SF"/>
</dbReference>
<evidence type="ECO:0000259" key="1">
    <source>
        <dbReference type="Pfam" id="PF02915"/>
    </source>
</evidence>
<name>A0A8E2BCN6_9HYPH</name>
<dbReference type="PANTHER" id="PTHR33531:SF7">
    <property type="entry name" value="HYPOTHETICAL MEMBRANE PROTEIN, CONSERVED"/>
    <property type="match status" value="1"/>
</dbReference>
<proteinExistence type="predicted"/>
<evidence type="ECO:0000313" key="3">
    <source>
        <dbReference type="Proteomes" id="UP000532373"/>
    </source>
</evidence>
<dbReference type="Gene3D" id="1.20.1260.10">
    <property type="match status" value="1"/>
</dbReference>
<sequence length="280" mass="31598">MSVLKWEPYVSVNTMDELLALAYAMEQEAASGYSELSCRMRKEGRPDLAGVFDRLATEERQHVDNVTHWSHQVSGKQPEQSQISWQVSDIFDDEGAGTIAPELLNGYRAFSMAVRNEERAFVFWTYMAARAPTNELREAAETMAREELGHVATLRRERRLAFHKQRTASRRTDFAWDEMELRLSEQLEVAAARGTDAEGARLRELARQARLRADSLARSPFGNSPLLQNTPSGSSLGMAALCELLLDCYLDFGERLPTELERNRAQKFAAAAVHCLTAIR</sequence>
<feature type="domain" description="Rubrerythrin diiron-binding" evidence="1">
    <location>
        <begin position="17"/>
        <end position="76"/>
    </location>
</feature>
<gene>
    <name evidence="2" type="ORF">HNQ96_000797</name>
</gene>
<comment type="caution">
    <text evidence="2">The sequence shown here is derived from an EMBL/GenBank/DDBJ whole genome shotgun (WGS) entry which is preliminary data.</text>
</comment>
<dbReference type="GO" id="GO:0046872">
    <property type="term" value="F:metal ion binding"/>
    <property type="evidence" value="ECO:0007669"/>
    <property type="project" value="InterPro"/>
</dbReference>
<dbReference type="CDD" id="cd01045">
    <property type="entry name" value="Ferritin_like_AB"/>
    <property type="match status" value="1"/>
</dbReference>
<dbReference type="InterPro" id="IPR012347">
    <property type="entry name" value="Ferritin-like"/>
</dbReference>
<dbReference type="PANTHER" id="PTHR33531">
    <property type="entry name" value="RUBRERYTHRIN SUBFAMILY"/>
    <property type="match status" value="1"/>
</dbReference>
<accession>A0A8E2BCN6</accession>
<dbReference type="GO" id="GO:0016491">
    <property type="term" value="F:oxidoreductase activity"/>
    <property type="evidence" value="ECO:0007669"/>
    <property type="project" value="InterPro"/>
</dbReference>
<organism evidence="2 3">
    <name type="scientific">Aminobacter carboxidus</name>
    <dbReference type="NCBI Taxonomy" id="376165"/>
    <lineage>
        <taxon>Bacteria</taxon>
        <taxon>Pseudomonadati</taxon>
        <taxon>Pseudomonadota</taxon>
        <taxon>Alphaproteobacteria</taxon>
        <taxon>Hyphomicrobiales</taxon>
        <taxon>Phyllobacteriaceae</taxon>
        <taxon>Aminobacter</taxon>
    </lineage>
</organism>
<dbReference type="RefSeq" id="WP_184767478.1">
    <property type="nucleotide sequence ID" value="NZ_JACHGI010000001.1"/>
</dbReference>
<dbReference type="SUPFAM" id="SSF47240">
    <property type="entry name" value="Ferritin-like"/>
    <property type="match status" value="1"/>
</dbReference>
<evidence type="ECO:0000313" key="2">
    <source>
        <dbReference type="EMBL" id="MBB6464950.1"/>
    </source>
</evidence>
<dbReference type="Proteomes" id="UP000532373">
    <property type="component" value="Unassembled WGS sequence"/>
</dbReference>
<dbReference type="InterPro" id="IPR003251">
    <property type="entry name" value="Rr_diiron-bd_dom"/>
</dbReference>
<dbReference type="EMBL" id="JACHGI010000001">
    <property type="protein sequence ID" value="MBB6464950.1"/>
    <property type="molecule type" value="Genomic_DNA"/>
</dbReference>